<evidence type="ECO:0000256" key="2">
    <source>
        <dbReference type="ARBA" id="ARBA00004651"/>
    </source>
</evidence>
<proteinExistence type="predicted"/>
<keyword evidence="11 12" id="KW-0472">Membrane</keyword>
<accession>A0A512DYR5</accession>
<evidence type="ECO:0000256" key="8">
    <source>
        <dbReference type="ARBA" id="ARBA00022833"/>
    </source>
</evidence>
<dbReference type="GO" id="GO:0005886">
    <property type="term" value="C:plasma membrane"/>
    <property type="evidence" value="ECO:0007669"/>
    <property type="project" value="UniProtKB-SubCell"/>
</dbReference>
<evidence type="ECO:0000256" key="12">
    <source>
        <dbReference type="SAM" id="Phobius"/>
    </source>
</evidence>
<protein>
    <recommendedName>
        <fullName evidence="13">Peptidase M48 domain-containing protein</fullName>
    </recommendedName>
</protein>
<reference evidence="14 15" key="1">
    <citation type="submission" date="2019-07" db="EMBL/GenBank/DDBJ databases">
        <title>Whole genome shotgun sequence of Skermanella aerolata NBRC 106429.</title>
        <authorList>
            <person name="Hosoyama A."/>
            <person name="Uohara A."/>
            <person name="Ohji S."/>
            <person name="Ichikawa N."/>
        </authorList>
    </citation>
    <scope>NUCLEOTIDE SEQUENCE [LARGE SCALE GENOMIC DNA]</scope>
    <source>
        <strain evidence="14 15">NBRC 106429</strain>
    </source>
</reference>
<keyword evidence="6" id="KW-0479">Metal-binding</keyword>
<feature type="transmembrane region" description="Helical" evidence="12">
    <location>
        <begin position="318"/>
        <end position="336"/>
    </location>
</feature>
<keyword evidence="7" id="KW-0378">Hydrolase</keyword>
<sequence>MSANGMALDSFGPLDRVSFHDEQARRRRGTWRMALGCLLIAAAMGIVTAAIAGPAVILIAGGLLHLAAWAGIEPAYCLQTATALGHWAGSKMDLLSGIIDGLDDKVGWPSYWAALRRTPELLTAFVPGLIASGLLWIGFRRLLRRDRAEDLIAALNARPPNLRDPEERQLSNIVEEVAIAAGLPAPRLLLVDQTAANAAAVGSSHKDATLLVTRGLLDTLNREETLAIVAHLVASVGNGDFAVMRSLLAVFQVKGFFLTLLDLPFRRSAWVALYRLIAAVLWRRGSHPVEAAAHDIERAISPDSSEEINRTFSEGRFATLRNVLLFPLILLMLVVVMQKLIIQIWTLFFLGWPLAALWRTRRYLADSTAVQLTRNPDSLRSALLKLADSGAVPTGGESRDYLFVHAAAHNQSGFAAKRGIADSIQPSLHARASRLAAQGGGTRRRRFNPRHAIGYAVLGLILSPLIGILVFLVGMLTLGTIVLSLALGLTVASAILT</sequence>
<dbReference type="PANTHER" id="PTHR43221">
    <property type="entry name" value="PROTEASE HTPX"/>
    <property type="match status" value="1"/>
</dbReference>
<evidence type="ECO:0000256" key="9">
    <source>
        <dbReference type="ARBA" id="ARBA00022989"/>
    </source>
</evidence>
<dbReference type="GO" id="GO:0046872">
    <property type="term" value="F:metal ion binding"/>
    <property type="evidence" value="ECO:0007669"/>
    <property type="project" value="UniProtKB-KW"/>
</dbReference>
<feature type="transmembrane region" description="Helical" evidence="12">
    <location>
        <begin position="33"/>
        <end position="60"/>
    </location>
</feature>
<feature type="transmembrane region" description="Helical" evidence="12">
    <location>
        <begin position="121"/>
        <end position="139"/>
    </location>
</feature>
<gene>
    <name evidence="14" type="ORF">SAE02_57170</name>
</gene>
<keyword evidence="9 12" id="KW-1133">Transmembrane helix</keyword>
<keyword evidence="5 12" id="KW-0812">Transmembrane</keyword>
<keyword evidence="10" id="KW-0482">Metalloprotease</keyword>
<dbReference type="AlphaFoldDB" id="A0A512DYR5"/>
<dbReference type="InterPro" id="IPR001915">
    <property type="entry name" value="Peptidase_M48"/>
</dbReference>
<feature type="transmembrane region" description="Helical" evidence="12">
    <location>
        <begin position="452"/>
        <end position="472"/>
    </location>
</feature>
<dbReference type="OrthoDB" id="7376277at2"/>
<evidence type="ECO:0000259" key="13">
    <source>
        <dbReference type="Pfam" id="PF01435"/>
    </source>
</evidence>
<name>A0A512DYR5_9PROT</name>
<comment type="cofactor">
    <cofactor evidence="1">
        <name>Zn(2+)</name>
        <dbReference type="ChEBI" id="CHEBI:29105"/>
    </cofactor>
</comment>
<evidence type="ECO:0000313" key="14">
    <source>
        <dbReference type="EMBL" id="GEO41569.1"/>
    </source>
</evidence>
<evidence type="ECO:0000256" key="6">
    <source>
        <dbReference type="ARBA" id="ARBA00022723"/>
    </source>
</evidence>
<dbReference type="InterPro" id="IPR050083">
    <property type="entry name" value="HtpX_protease"/>
</dbReference>
<keyword evidence="8" id="KW-0862">Zinc</keyword>
<organism evidence="14 15">
    <name type="scientific">Skermanella aerolata</name>
    <dbReference type="NCBI Taxonomy" id="393310"/>
    <lineage>
        <taxon>Bacteria</taxon>
        <taxon>Pseudomonadati</taxon>
        <taxon>Pseudomonadota</taxon>
        <taxon>Alphaproteobacteria</taxon>
        <taxon>Rhodospirillales</taxon>
        <taxon>Azospirillaceae</taxon>
        <taxon>Skermanella</taxon>
    </lineage>
</organism>
<evidence type="ECO:0000256" key="1">
    <source>
        <dbReference type="ARBA" id="ARBA00001947"/>
    </source>
</evidence>
<dbReference type="GO" id="GO:0004222">
    <property type="term" value="F:metalloendopeptidase activity"/>
    <property type="evidence" value="ECO:0007669"/>
    <property type="project" value="InterPro"/>
</dbReference>
<evidence type="ECO:0000256" key="5">
    <source>
        <dbReference type="ARBA" id="ARBA00022692"/>
    </source>
</evidence>
<evidence type="ECO:0000256" key="10">
    <source>
        <dbReference type="ARBA" id="ARBA00023049"/>
    </source>
</evidence>
<dbReference type="PANTHER" id="PTHR43221:SF1">
    <property type="entry name" value="PROTEASE HTPX"/>
    <property type="match status" value="1"/>
</dbReference>
<evidence type="ECO:0000313" key="15">
    <source>
        <dbReference type="Proteomes" id="UP000321523"/>
    </source>
</evidence>
<dbReference type="Pfam" id="PF01435">
    <property type="entry name" value="Peptidase_M48"/>
    <property type="match status" value="1"/>
</dbReference>
<dbReference type="Proteomes" id="UP000321523">
    <property type="component" value="Unassembled WGS sequence"/>
</dbReference>
<evidence type="ECO:0000256" key="11">
    <source>
        <dbReference type="ARBA" id="ARBA00023136"/>
    </source>
</evidence>
<keyword evidence="15" id="KW-1185">Reference proteome</keyword>
<keyword evidence="4" id="KW-0645">Protease</keyword>
<dbReference type="GO" id="GO:0006508">
    <property type="term" value="P:proteolysis"/>
    <property type="evidence" value="ECO:0007669"/>
    <property type="project" value="UniProtKB-KW"/>
</dbReference>
<keyword evidence="3" id="KW-1003">Cell membrane</keyword>
<evidence type="ECO:0000256" key="3">
    <source>
        <dbReference type="ARBA" id="ARBA00022475"/>
    </source>
</evidence>
<dbReference type="EMBL" id="BJYZ01000029">
    <property type="protein sequence ID" value="GEO41569.1"/>
    <property type="molecule type" value="Genomic_DNA"/>
</dbReference>
<dbReference type="Gene3D" id="3.30.2010.10">
    <property type="entry name" value="Metalloproteases ('zincins'), catalytic domain"/>
    <property type="match status" value="1"/>
</dbReference>
<feature type="domain" description="Peptidase M48" evidence="13">
    <location>
        <begin position="166"/>
        <end position="266"/>
    </location>
</feature>
<comment type="subcellular location">
    <subcellularLocation>
        <location evidence="2">Cell membrane</location>
        <topology evidence="2">Multi-pass membrane protein</topology>
    </subcellularLocation>
</comment>
<feature type="transmembrane region" description="Helical" evidence="12">
    <location>
        <begin position="478"/>
        <end position="496"/>
    </location>
</feature>
<evidence type="ECO:0000256" key="4">
    <source>
        <dbReference type="ARBA" id="ARBA00022670"/>
    </source>
</evidence>
<evidence type="ECO:0000256" key="7">
    <source>
        <dbReference type="ARBA" id="ARBA00022801"/>
    </source>
</evidence>
<comment type="caution">
    <text evidence="14">The sequence shown here is derived from an EMBL/GenBank/DDBJ whole genome shotgun (WGS) entry which is preliminary data.</text>
</comment>
<feature type="transmembrane region" description="Helical" evidence="12">
    <location>
        <begin position="342"/>
        <end position="358"/>
    </location>
</feature>